<gene>
    <name evidence="3" type="ORF">ABDJ38_12265</name>
</gene>
<dbReference type="PROSITE" id="PS51257">
    <property type="entry name" value="PROKAR_LIPOPROTEIN"/>
    <property type="match status" value="1"/>
</dbReference>
<evidence type="ECO:0000256" key="1">
    <source>
        <dbReference type="SAM" id="MobiDB-lite"/>
    </source>
</evidence>
<keyword evidence="2" id="KW-0732">Signal</keyword>
<feature type="region of interest" description="Disordered" evidence="1">
    <location>
        <begin position="57"/>
        <end position="81"/>
    </location>
</feature>
<dbReference type="RefSeq" id="WP_346785403.1">
    <property type="nucleotide sequence ID" value="NZ_JBDLBR010000004.1"/>
</dbReference>
<name>A0ABV0CZ30_9SPHN</name>
<reference evidence="3 4" key="1">
    <citation type="submission" date="2024-05" db="EMBL/GenBank/DDBJ databases">
        <authorList>
            <person name="Park S."/>
        </authorList>
    </citation>
    <scope>NUCLEOTIDE SEQUENCE [LARGE SCALE GENOMIC DNA]</scope>
    <source>
        <strain evidence="3 4">DGU5</strain>
    </source>
</reference>
<accession>A0ABV0CZ30</accession>
<feature type="compositionally biased region" description="Acidic residues" evidence="1">
    <location>
        <begin position="72"/>
        <end position="81"/>
    </location>
</feature>
<feature type="signal peptide" evidence="2">
    <location>
        <begin position="1"/>
        <end position="21"/>
    </location>
</feature>
<keyword evidence="4" id="KW-1185">Reference proteome</keyword>
<evidence type="ECO:0000256" key="2">
    <source>
        <dbReference type="SAM" id="SignalP"/>
    </source>
</evidence>
<proteinExistence type="predicted"/>
<organism evidence="3 4">
    <name type="scientific">Aurantiacibacter flavus</name>
    <dbReference type="NCBI Taxonomy" id="3145232"/>
    <lineage>
        <taxon>Bacteria</taxon>
        <taxon>Pseudomonadati</taxon>
        <taxon>Pseudomonadota</taxon>
        <taxon>Alphaproteobacteria</taxon>
        <taxon>Sphingomonadales</taxon>
        <taxon>Erythrobacteraceae</taxon>
        <taxon>Aurantiacibacter</taxon>
    </lineage>
</organism>
<evidence type="ECO:0000313" key="3">
    <source>
        <dbReference type="EMBL" id="MEN7537947.1"/>
    </source>
</evidence>
<dbReference type="Proteomes" id="UP001484535">
    <property type="component" value="Unassembled WGS sequence"/>
</dbReference>
<sequence>MRRISARTATVLALAGAFALAACQGEETEPTLEVDAEDLSGGELIATPADEEAVDVDLPETPMTPVGTGVPLDEEVLDEGE</sequence>
<comment type="caution">
    <text evidence="3">The sequence shown here is derived from an EMBL/GenBank/DDBJ whole genome shotgun (WGS) entry which is preliminary data.</text>
</comment>
<evidence type="ECO:0008006" key="5">
    <source>
        <dbReference type="Google" id="ProtNLM"/>
    </source>
</evidence>
<feature type="chain" id="PRO_5045138324" description="Argininosuccinate lyase" evidence="2">
    <location>
        <begin position="22"/>
        <end position="81"/>
    </location>
</feature>
<protein>
    <recommendedName>
        <fullName evidence="5">Argininosuccinate lyase</fullName>
    </recommendedName>
</protein>
<dbReference type="EMBL" id="JBDLBR010000004">
    <property type="protein sequence ID" value="MEN7537947.1"/>
    <property type="molecule type" value="Genomic_DNA"/>
</dbReference>
<evidence type="ECO:0000313" key="4">
    <source>
        <dbReference type="Proteomes" id="UP001484535"/>
    </source>
</evidence>